<dbReference type="InterPro" id="IPR029058">
    <property type="entry name" value="AB_hydrolase_fold"/>
</dbReference>
<keyword evidence="3" id="KW-0964">Secreted</keyword>
<evidence type="ECO:0000313" key="7">
    <source>
        <dbReference type="EMBL" id="SPP73171.1"/>
    </source>
</evidence>
<sequence length="340" mass="38217">MLTHNRFLSLKVFILLLLVYKTHSKLNLKYGILRRAPNLAARNETISFRPRTKYDVQKTMRLMFYKNNTKTLEASAFDEDYLQRGSGCSPSDKFAIVLHGWIQSCADEWSLALIDRLSYYRGGCVICIDYSLIASTSYMRLYTNFENITGAIVTIILTLIKNGFDVKRGYMFGFSFGGQLVSAVGRSLAPQHMIQSIDTCDMAGPGFDPIAVDHSKAGKHVQCFHSSRDKGTFVYSCHRNIMLGSCGLAQPSVASQLHLGSHGLCVDIYINAFDYPFYALNTTPSECIAFQKVAKIPADYTVGYEENFDNRVTGQIFVPTSLHYPYNLSKKELKFLAGKK</sequence>
<evidence type="ECO:0000256" key="1">
    <source>
        <dbReference type="ARBA" id="ARBA00004613"/>
    </source>
</evidence>
<gene>
    <name evidence="7" type="ORF">DGUA_6G000601</name>
</gene>
<dbReference type="InterPro" id="IPR013818">
    <property type="entry name" value="Lipase"/>
</dbReference>
<dbReference type="GO" id="GO:0016042">
    <property type="term" value="P:lipid catabolic process"/>
    <property type="evidence" value="ECO:0007669"/>
    <property type="project" value="TreeGrafter"/>
</dbReference>
<feature type="domain" description="Lipase" evidence="6">
    <location>
        <begin position="42"/>
        <end position="209"/>
    </location>
</feature>
<accession>A0A3B0JKM1</accession>
<dbReference type="InterPro" id="IPR000734">
    <property type="entry name" value="TAG_lipase"/>
</dbReference>
<evidence type="ECO:0000256" key="2">
    <source>
        <dbReference type="ARBA" id="ARBA00010701"/>
    </source>
</evidence>
<dbReference type="Pfam" id="PF00151">
    <property type="entry name" value="Lipase"/>
    <property type="match status" value="1"/>
</dbReference>
<evidence type="ECO:0000256" key="3">
    <source>
        <dbReference type="ARBA" id="ARBA00022525"/>
    </source>
</evidence>
<dbReference type="FunFam" id="3.40.50.1820:FF:000345">
    <property type="entry name" value="Uncharacterized protein, isoform A"/>
    <property type="match status" value="1"/>
</dbReference>
<evidence type="ECO:0000313" key="8">
    <source>
        <dbReference type="Proteomes" id="UP000268350"/>
    </source>
</evidence>
<name>A0A3B0JKM1_DROGU</name>
<evidence type="ECO:0000259" key="6">
    <source>
        <dbReference type="Pfam" id="PF00151"/>
    </source>
</evidence>
<evidence type="ECO:0000256" key="5">
    <source>
        <dbReference type="SAM" id="SignalP"/>
    </source>
</evidence>
<dbReference type="SUPFAM" id="SSF53474">
    <property type="entry name" value="alpha/beta-Hydrolases"/>
    <property type="match status" value="1"/>
</dbReference>
<organism evidence="7 8">
    <name type="scientific">Drosophila guanche</name>
    <name type="common">Fruit fly</name>
    <dbReference type="NCBI Taxonomy" id="7266"/>
    <lineage>
        <taxon>Eukaryota</taxon>
        <taxon>Metazoa</taxon>
        <taxon>Ecdysozoa</taxon>
        <taxon>Arthropoda</taxon>
        <taxon>Hexapoda</taxon>
        <taxon>Insecta</taxon>
        <taxon>Pterygota</taxon>
        <taxon>Neoptera</taxon>
        <taxon>Endopterygota</taxon>
        <taxon>Diptera</taxon>
        <taxon>Brachycera</taxon>
        <taxon>Muscomorpha</taxon>
        <taxon>Ephydroidea</taxon>
        <taxon>Drosophilidae</taxon>
        <taxon>Drosophila</taxon>
        <taxon>Sophophora</taxon>
    </lineage>
</organism>
<dbReference type="GO" id="GO:0016298">
    <property type="term" value="F:lipase activity"/>
    <property type="evidence" value="ECO:0007669"/>
    <property type="project" value="InterPro"/>
</dbReference>
<dbReference type="Proteomes" id="UP000268350">
    <property type="component" value="Unassembled WGS sequence"/>
</dbReference>
<comment type="subcellular location">
    <subcellularLocation>
        <location evidence="1">Secreted</location>
    </subcellularLocation>
</comment>
<comment type="similarity">
    <text evidence="2 4">Belongs to the AB hydrolase superfamily. Lipase family.</text>
</comment>
<dbReference type="AlphaFoldDB" id="A0A3B0JKM1"/>
<proteinExistence type="inferred from homology"/>
<reference evidence="8" key="1">
    <citation type="submission" date="2018-01" db="EMBL/GenBank/DDBJ databases">
        <authorList>
            <person name="Alioto T."/>
            <person name="Alioto T."/>
        </authorList>
    </citation>
    <scope>NUCLEOTIDE SEQUENCE [LARGE SCALE GENOMIC DNA]</scope>
</reference>
<feature type="signal peptide" evidence="5">
    <location>
        <begin position="1"/>
        <end position="24"/>
    </location>
</feature>
<dbReference type="OMA" id="FIYSCHR"/>
<dbReference type="PANTHER" id="PTHR11610:SF104">
    <property type="entry name" value="AGAP010328-PA"/>
    <property type="match status" value="1"/>
</dbReference>
<protein>
    <recommendedName>
        <fullName evidence="6">Lipase domain-containing protein</fullName>
    </recommendedName>
</protein>
<keyword evidence="8" id="KW-1185">Reference proteome</keyword>
<dbReference type="PANTHER" id="PTHR11610">
    <property type="entry name" value="LIPASE"/>
    <property type="match status" value="1"/>
</dbReference>
<evidence type="ECO:0000256" key="4">
    <source>
        <dbReference type="RuleBase" id="RU004262"/>
    </source>
</evidence>
<dbReference type="GO" id="GO:0017171">
    <property type="term" value="F:serine hydrolase activity"/>
    <property type="evidence" value="ECO:0007669"/>
    <property type="project" value="TreeGrafter"/>
</dbReference>
<dbReference type="STRING" id="7266.A0A3B0JKM1"/>
<dbReference type="Gene3D" id="3.40.50.1820">
    <property type="entry name" value="alpha/beta hydrolase"/>
    <property type="match status" value="1"/>
</dbReference>
<keyword evidence="5" id="KW-0732">Signal</keyword>
<dbReference type="EMBL" id="OUUW01000001">
    <property type="protein sequence ID" value="SPP73171.1"/>
    <property type="molecule type" value="Genomic_DNA"/>
</dbReference>
<feature type="chain" id="PRO_5017397730" description="Lipase domain-containing protein" evidence="5">
    <location>
        <begin position="25"/>
        <end position="340"/>
    </location>
</feature>
<dbReference type="GO" id="GO:0005615">
    <property type="term" value="C:extracellular space"/>
    <property type="evidence" value="ECO:0007669"/>
    <property type="project" value="TreeGrafter"/>
</dbReference>
<dbReference type="OrthoDB" id="7907111at2759"/>